<comment type="caution">
    <text evidence="10">The sequence shown here is derived from an EMBL/GenBank/DDBJ whole genome shotgun (WGS) entry which is preliminary data.</text>
</comment>
<sequence length="488" mass="52973">MSVFADQLNRLLDTTNGFLYGSILLVLLLFSGVYFSIRTRVVQFRMAKEGIRLLFQESDNKEAVSGFQALMVSCASRLGVGNITGVASAIILGGPGAIFWMWMTAALGGASAFVESTLAQLYKVKTPEGGFQGGPSYYLVKIFKRRWIGVVFAMSLIITFSYGFQMLQANAVTAAFQRNFGDSTAVSYGVAIFMALLTAYGVFGGQKIVAKISEVIVPIMAIGFLVVSLAVIALNIKNLPHVFSQIFSMAFDFKSISGGFAGTAISIGLRRGLYSNEAGMGSAPNAAGTVDDTHPAKQGLVQMLAVFIDTLILCTATALLILCPGVSWEGKDGGYAMPLVQAAVQSQFGDFGIWFVSISVLFFAFGTIIGNIYYIETNVYYIWHRAPSMLFRLSIVAAVFVGCLMKAELAWNLSDFTMAIMVLLNFPALMILANTAIKVLKDYEAQKKQGKEKIYFYAPSIGIHDTDCWNENRESEPKSVSAETAVKK</sequence>
<evidence type="ECO:0000256" key="1">
    <source>
        <dbReference type="ARBA" id="ARBA00004651"/>
    </source>
</evidence>
<dbReference type="Pfam" id="PF01235">
    <property type="entry name" value="Na_Ala_symp"/>
    <property type="match status" value="1"/>
</dbReference>
<comment type="subcellular location">
    <subcellularLocation>
        <location evidence="1 9">Cell membrane</location>
        <topology evidence="1 9">Multi-pass membrane protein</topology>
    </subcellularLocation>
</comment>
<evidence type="ECO:0000256" key="2">
    <source>
        <dbReference type="ARBA" id="ARBA00009261"/>
    </source>
</evidence>
<dbReference type="FunFam" id="1.20.1740.10:FF:000004">
    <property type="entry name" value="Sodium:alanine symporter family protein"/>
    <property type="match status" value="1"/>
</dbReference>
<feature type="transmembrane region" description="Helical" evidence="9">
    <location>
        <begin position="386"/>
        <end position="407"/>
    </location>
</feature>
<evidence type="ECO:0000313" key="11">
    <source>
        <dbReference type="Proteomes" id="UP000754750"/>
    </source>
</evidence>
<feature type="transmembrane region" description="Helical" evidence="9">
    <location>
        <begin position="18"/>
        <end position="37"/>
    </location>
</feature>
<dbReference type="PANTHER" id="PTHR30330">
    <property type="entry name" value="AGSS FAMILY TRANSPORTER, SODIUM-ALANINE"/>
    <property type="match status" value="1"/>
</dbReference>
<protein>
    <submittedName>
        <fullName evidence="10">Alanine:cation symporter family protein</fullName>
    </submittedName>
</protein>
<dbReference type="PROSITE" id="PS00873">
    <property type="entry name" value="NA_ALANINE_SYMP"/>
    <property type="match status" value="1"/>
</dbReference>
<reference evidence="10" key="1">
    <citation type="submission" date="2019-04" db="EMBL/GenBank/DDBJ databases">
        <title>Evolution of Biomass-Degrading Anaerobic Consortia Revealed by Metagenomics.</title>
        <authorList>
            <person name="Peng X."/>
        </authorList>
    </citation>
    <scope>NUCLEOTIDE SEQUENCE</scope>
    <source>
        <strain evidence="10">SIG551</strain>
    </source>
</reference>
<proteinExistence type="inferred from homology"/>
<feature type="transmembrane region" description="Helical" evidence="9">
    <location>
        <begin position="351"/>
        <end position="374"/>
    </location>
</feature>
<dbReference type="GO" id="GO:0005886">
    <property type="term" value="C:plasma membrane"/>
    <property type="evidence" value="ECO:0007669"/>
    <property type="project" value="UniProtKB-SubCell"/>
</dbReference>
<dbReference type="Proteomes" id="UP000754750">
    <property type="component" value="Unassembled WGS sequence"/>
</dbReference>
<evidence type="ECO:0000256" key="7">
    <source>
        <dbReference type="ARBA" id="ARBA00022989"/>
    </source>
</evidence>
<dbReference type="RefSeq" id="WP_020072048.1">
    <property type="nucleotide sequence ID" value="NZ_SVNY01000005.1"/>
</dbReference>
<dbReference type="EMBL" id="SVNY01000005">
    <property type="protein sequence ID" value="MBE6834140.1"/>
    <property type="molecule type" value="Genomic_DNA"/>
</dbReference>
<feature type="transmembrane region" description="Helical" evidence="9">
    <location>
        <begin position="185"/>
        <end position="203"/>
    </location>
</feature>
<feature type="transmembrane region" description="Helical" evidence="9">
    <location>
        <begin position="304"/>
        <end position="328"/>
    </location>
</feature>
<keyword evidence="4 9" id="KW-1003">Cell membrane</keyword>
<comment type="similarity">
    <text evidence="2 9">Belongs to the alanine or glycine:cation symporter (AGCS) (TC 2.A.25) family.</text>
</comment>
<gene>
    <name evidence="10" type="ORF">E7512_11295</name>
</gene>
<evidence type="ECO:0000256" key="5">
    <source>
        <dbReference type="ARBA" id="ARBA00022692"/>
    </source>
</evidence>
<keyword evidence="6 9" id="KW-0769">Symport</keyword>
<dbReference type="InterPro" id="IPR001463">
    <property type="entry name" value="Na/Ala_symport"/>
</dbReference>
<dbReference type="AlphaFoldDB" id="A0A928KTA0"/>
<accession>A0A928KTA0</accession>
<evidence type="ECO:0000256" key="6">
    <source>
        <dbReference type="ARBA" id="ARBA00022847"/>
    </source>
</evidence>
<feature type="transmembrane region" description="Helical" evidence="9">
    <location>
        <begin position="147"/>
        <end position="165"/>
    </location>
</feature>
<evidence type="ECO:0000256" key="3">
    <source>
        <dbReference type="ARBA" id="ARBA00022448"/>
    </source>
</evidence>
<evidence type="ECO:0000313" key="10">
    <source>
        <dbReference type="EMBL" id="MBE6834140.1"/>
    </source>
</evidence>
<keyword evidence="7 9" id="KW-1133">Transmembrane helix</keyword>
<keyword evidence="8 9" id="KW-0472">Membrane</keyword>
<feature type="transmembrane region" description="Helical" evidence="9">
    <location>
        <begin position="419"/>
        <end position="440"/>
    </location>
</feature>
<name>A0A928KTA0_9FIRM</name>
<keyword evidence="3 9" id="KW-0813">Transport</keyword>
<dbReference type="PANTHER" id="PTHR30330:SF1">
    <property type="entry name" value="AMINO-ACID CARRIER PROTEIN ALST"/>
    <property type="match status" value="1"/>
</dbReference>
<dbReference type="NCBIfam" id="TIGR00835">
    <property type="entry name" value="agcS"/>
    <property type="match status" value="1"/>
</dbReference>
<evidence type="ECO:0000256" key="9">
    <source>
        <dbReference type="RuleBase" id="RU363064"/>
    </source>
</evidence>
<keyword evidence="5 9" id="KW-0812">Transmembrane</keyword>
<dbReference type="GO" id="GO:0005283">
    <property type="term" value="F:amino acid:sodium symporter activity"/>
    <property type="evidence" value="ECO:0007669"/>
    <property type="project" value="InterPro"/>
</dbReference>
<organism evidence="10 11">
    <name type="scientific">Faecalispora sporosphaeroides</name>
    <dbReference type="NCBI Taxonomy" id="1549"/>
    <lineage>
        <taxon>Bacteria</taxon>
        <taxon>Bacillati</taxon>
        <taxon>Bacillota</taxon>
        <taxon>Clostridia</taxon>
        <taxon>Eubacteriales</taxon>
        <taxon>Oscillospiraceae</taxon>
        <taxon>Faecalispora</taxon>
    </lineage>
</organism>
<feature type="transmembrane region" description="Helical" evidence="9">
    <location>
        <begin position="215"/>
        <end position="236"/>
    </location>
</feature>
<evidence type="ECO:0000256" key="4">
    <source>
        <dbReference type="ARBA" id="ARBA00022475"/>
    </source>
</evidence>
<evidence type="ECO:0000256" key="8">
    <source>
        <dbReference type="ARBA" id="ARBA00023136"/>
    </source>
</evidence>
<dbReference type="PRINTS" id="PR00175">
    <property type="entry name" value="NAALASMPORT"/>
</dbReference>